<feature type="region of interest" description="Disordered" evidence="9">
    <location>
        <begin position="333"/>
        <end position="361"/>
    </location>
</feature>
<evidence type="ECO:0000313" key="12">
    <source>
        <dbReference type="Proteomes" id="UP000824469"/>
    </source>
</evidence>
<gene>
    <name evidence="11" type="ORF">KI387_015510</name>
</gene>
<dbReference type="InterPro" id="IPR021825">
    <property type="entry name" value="RETICULATA-related"/>
</dbReference>
<sequence>MSQLRCCIAISGKSVTPSLPNNRKTLKTPSASNPIIDFKFAANGYQRISTSPSSRGDLRTWVSSGSEIESGGGDAGIRNNNGRGGGGGGEGGSWGKSDDNGADKIKGGLLGALLHGWKSRVEADPQFPFKVLTEEIVGLSARVLDDMACRPNFGLNELDFVFSTLVVGAILNFTLMYMLAPSSSGMSAAAQTLPGLFASCPTGHMFEPGNFNVLERMGTYVYKGILLAAVGFSAGLVGTALSNGLISVRKKMDPNFETPNKPPPTLLNASTWALQMGLSANLRYQTLNGIEFLLAKVLPPIVFKSSVIVLRCLNKVIGGMSFLLFAIITGAEKVDEPPPPSEEEKDKLLDLPEDSQSDQSS</sequence>
<dbReference type="PANTHER" id="PTHR31620">
    <property type="entry name" value="PROTEIN RETICULATA-RELATED 2, CHLOROPLASTIC-RELATED"/>
    <property type="match status" value="1"/>
</dbReference>
<evidence type="ECO:0000256" key="6">
    <source>
        <dbReference type="ARBA" id="ARBA00022946"/>
    </source>
</evidence>
<comment type="subcellular location">
    <subcellularLocation>
        <location evidence="1">Plastid</location>
        <location evidence="1">Chloroplast membrane</location>
        <topology evidence="1">Multi-pass membrane protein</topology>
    </subcellularLocation>
</comment>
<dbReference type="AlphaFoldDB" id="A0AA38LEF8"/>
<keyword evidence="3" id="KW-0150">Chloroplast</keyword>
<evidence type="ECO:0000256" key="9">
    <source>
        <dbReference type="SAM" id="MobiDB-lite"/>
    </source>
</evidence>
<keyword evidence="5 10" id="KW-0812">Transmembrane</keyword>
<keyword evidence="6" id="KW-0809">Transit peptide</keyword>
<keyword evidence="8 10" id="KW-0472">Membrane</keyword>
<feature type="compositionally biased region" description="Gly residues" evidence="9">
    <location>
        <begin position="82"/>
        <end position="94"/>
    </location>
</feature>
<evidence type="ECO:0000256" key="1">
    <source>
        <dbReference type="ARBA" id="ARBA00004508"/>
    </source>
</evidence>
<name>A0AA38LEF8_TAXCH</name>
<dbReference type="PANTHER" id="PTHR31620:SF15">
    <property type="entry name" value="PROTEIN RETICULATA-RELATED 2, CHLOROPLASTIC-RELATED"/>
    <property type="match status" value="1"/>
</dbReference>
<evidence type="ECO:0000256" key="7">
    <source>
        <dbReference type="ARBA" id="ARBA00022989"/>
    </source>
</evidence>
<keyword evidence="12" id="KW-1185">Reference proteome</keyword>
<keyword evidence="7 10" id="KW-1133">Transmembrane helix</keyword>
<evidence type="ECO:0000313" key="11">
    <source>
        <dbReference type="EMBL" id="KAH9320871.1"/>
    </source>
</evidence>
<evidence type="ECO:0000256" key="4">
    <source>
        <dbReference type="ARBA" id="ARBA00022640"/>
    </source>
</evidence>
<proteinExistence type="inferred from homology"/>
<comment type="similarity">
    <text evidence="2">Belongs to the RETICULATA family.</text>
</comment>
<evidence type="ECO:0000256" key="2">
    <source>
        <dbReference type="ARBA" id="ARBA00010793"/>
    </source>
</evidence>
<evidence type="ECO:0000256" key="10">
    <source>
        <dbReference type="SAM" id="Phobius"/>
    </source>
</evidence>
<evidence type="ECO:0000256" key="8">
    <source>
        <dbReference type="ARBA" id="ARBA00023136"/>
    </source>
</evidence>
<accession>A0AA38LEF8</accession>
<dbReference type="GO" id="GO:0031969">
    <property type="term" value="C:chloroplast membrane"/>
    <property type="evidence" value="ECO:0007669"/>
    <property type="project" value="UniProtKB-SubCell"/>
</dbReference>
<keyword evidence="4" id="KW-0934">Plastid</keyword>
<protein>
    <submittedName>
        <fullName evidence="11">Uncharacterized protein</fullName>
    </submittedName>
</protein>
<dbReference type="OMA" id="CANNILG"/>
<comment type="caution">
    <text evidence="11">The sequence shown here is derived from an EMBL/GenBank/DDBJ whole genome shotgun (WGS) entry which is preliminary data.</text>
</comment>
<feature type="compositionally biased region" description="Acidic residues" evidence="9">
    <location>
        <begin position="351"/>
        <end position="361"/>
    </location>
</feature>
<dbReference type="Pfam" id="PF11891">
    <property type="entry name" value="RETICULATA-like"/>
    <property type="match status" value="1"/>
</dbReference>
<evidence type="ECO:0000256" key="3">
    <source>
        <dbReference type="ARBA" id="ARBA00022528"/>
    </source>
</evidence>
<evidence type="ECO:0000256" key="5">
    <source>
        <dbReference type="ARBA" id="ARBA00022692"/>
    </source>
</evidence>
<feature type="compositionally biased region" description="Basic and acidic residues" evidence="9">
    <location>
        <begin position="333"/>
        <end position="350"/>
    </location>
</feature>
<dbReference type="EMBL" id="JAHRHJ020000003">
    <property type="protein sequence ID" value="KAH9320871.1"/>
    <property type="molecule type" value="Genomic_DNA"/>
</dbReference>
<dbReference type="Proteomes" id="UP000824469">
    <property type="component" value="Unassembled WGS sequence"/>
</dbReference>
<feature type="transmembrane region" description="Helical" evidence="10">
    <location>
        <begin position="160"/>
        <end position="180"/>
    </location>
</feature>
<feature type="region of interest" description="Disordered" evidence="9">
    <location>
        <begin position="51"/>
        <end position="98"/>
    </location>
</feature>
<reference evidence="11 12" key="1">
    <citation type="journal article" date="2021" name="Nat. Plants">
        <title>The Taxus genome provides insights into paclitaxel biosynthesis.</title>
        <authorList>
            <person name="Xiong X."/>
            <person name="Gou J."/>
            <person name="Liao Q."/>
            <person name="Li Y."/>
            <person name="Zhou Q."/>
            <person name="Bi G."/>
            <person name="Li C."/>
            <person name="Du R."/>
            <person name="Wang X."/>
            <person name="Sun T."/>
            <person name="Guo L."/>
            <person name="Liang H."/>
            <person name="Lu P."/>
            <person name="Wu Y."/>
            <person name="Zhang Z."/>
            <person name="Ro D.K."/>
            <person name="Shang Y."/>
            <person name="Huang S."/>
            <person name="Yan J."/>
        </authorList>
    </citation>
    <scope>NUCLEOTIDE SEQUENCE [LARGE SCALE GENOMIC DNA]</scope>
    <source>
        <strain evidence="11">Ta-2019</strain>
    </source>
</reference>
<organism evidence="11 12">
    <name type="scientific">Taxus chinensis</name>
    <name type="common">Chinese yew</name>
    <name type="synonym">Taxus wallichiana var. chinensis</name>
    <dbReference type="NCBI Taxonomy" id="29808"/>
    <lineage>
        <taxon>Eukaryota</taxon>
        <taxon>Viridiplantae</taxon>
        <taxon>Streptophyta</taxon>
        <taxon>Embryophyta</taxon>
        <taxon>Tracheophyta</taxon>
        <taxon>Spermatophyta</taxon>
        <taxon>Pinopsida</taxon>
        <taxon>Pinidae</taxon>
        <taxon>Conifers II</taxon>
        <taxon>Cupressales</taxon>
        <taxon>Taxaceae</taxon>
        <taxon>Taxus</taxon>
    </lineage>
</organism>
<feature type="transmembrane region" description="Helical" evidence="10">
    <location>
        <begin position="220"/>
        <end position="242"/>
    </location>
</feature>